<proteinExistence type="predicted"/>
<dbReference type="PROSITE" id="PS51257">
    <property type="entry name" value="PROKAR_LIPOPROTEIN"/>
    <property type="match status" value="1"/>
</dbReference>
<gene>
    <name evidence="2" type="ORF">GQF63_00150</name>
</gene>
<reference evidence="2 3" key="1">
    <citation type="submission" date="2019-12" db="EMBL/GenBank/DDBJ databases">
        <authorList>
            <person name="Dong K."/>
        </authorList>
    </citation>
    <scope>NUCLEOTIDE SEQUENCE [LARGE SCALE GENOMIC DNA]</scope>
    <source>
        <strain evidence="2 3">JCM 31225</strain>
    </source>
</reference>
<dbReference type="AlphaFoldDB" id="A0A6N8KVY0"/>
<dbReference type="OrthoDB" id="5348860at2"/>
<accession>A0A6N8KVY0</accession>
<organism evidence="2 3">
    <name type="scientific">Sphingobacterium humi</name>
    <dbReference type="NCBI Taxonomy" id="1796905"/>
    <lineage>
        <taxon>Bacteria</taxon>
        <taxon>Pseudomonadati</taxon>
        <taxon>Bacteroidota</taxon>
        <taxon>Sphingobacteriia</taxon>
        <taxon>Sphingobacteriales</taxon>
        <taxon>Sphingobacteriaceae</taxon>
        <taxon>Sphingobacterium</taxon>
    </lineage>
</organism>
<feature type="signal peptide" evidence="1">
    <location>
        <begin position="1"/>
        <end position="23"/>
    </location>
</feature>
<evidence type="ECO:0000256" key="1">
    <source>
        <dbReference type="SAM" id="SignalP"/>
    </source>
</evidence>
<dbReference type="RefSeq" id="WP_160367079.1">
    <property type="nucleotide sequence ID" value="NZ_WSQA01000001.1"/>
</dbReference>
<dbReference type="Pfam" id="PF04170">
    <property type="entry name" value="NlpE"/>
    <property type="match status" value="1"/>
</dbReference>
<dbReference type="EMBL" id="WSQA01000001">
    <property type="protein sequence ID" value="MVZ60421.1"/>
    <property type="molecule type" value="Genomic_DNA"/>
</dbReference>
<protein>
    <submittedName>
        <fullName evidence="2">Copper resistance protein NlpE</fullName>
    </submittedName>
</protein>
<keyword evidence="1" id="KW-0732">Signal</keyword>
<dbReference type="Gene3D" id="2.40.128.640">
    <property type="match status" value="1"/>
</dbReference>
<dbReference type="Proteomes" id="UP000435036">
    <property type="component" value="Unassembled WGS sequence"/>
</dbReference>
<evidence type="ECO:0000313" key="3">
    <source>
        <dbReference type="Proteomes" id="UP000435036"/>
    </source>
</evidence>
<feature type="chain" id="PRO_5026669323" evidence="1">
    <location>
        <begin position="24"/>
        <end position="157"/>
    </location>
</feature>
<evidence type="ECO:0000313" key="2">
    <source>
        <dbReference type="EMBL" id="MVZ60421.1"/>
    </source>
</evidence>
<name>A0A6N8KVY0_9SPHI</name>
<comment type="caution">
    <text evidence="2">The sequence shown here is derived from an EMBL/GenBank/DDBJ whole genome shotgun (WGS) entry which is preliminary data.</text>
</comment>
<sequence>MMKIFSIAALAALFTMSACTSNANKPGAGADSTSGTTDTTETEIMDTAHNSQNSVDWQGTYTGVMPCADCPGIKTTIVLNNDLTFTYTGEYQERDTKVEDSGKFMWHENGSVVHLMGKEVNMKLKVGENQLFSLDQDGKPIDGPLKEHYILKKEMAK</sequence>
<dbReference type="InterPro" id="IPR007298">
    <property type="entry name" value="Cu-R_lipoprotein_NlpE"/>
</dbReference>
<keyword evidence="3" id="KW-1185">Reference proteome</keyword>